<dbReference type="EMBL" id="GBRH01210256">
    <property type="protein sequence ID" value="JAD87639.1"/>
    <property type="molecule type" value="Transcribed_RNA"/>
</dbReference>
<sequence length="41" mass="4958">MGIYYLEHRNLQVNSKFTSGKWCKQDKNVDSYYWKGKLQIS</sequence>
<protein>
    <submittedName>
        <fullName evidence="1">Uncharacterized protein</fullName>
    </submittedName>
</protein>
<dbReference type="AlphaFoldDB" id="A0A0A9DGG4"/>
<accession>A0A0A9DGG4</accession>
<evidence type="ECO:0000313" key="1">
    <source>
        <dbReference type="EMBL" id="JAD87639.1"/>
    </source>
</evidence>
<name>A0A0A9DGG4_ARUDO</name>
<organism evidence="1">
    <name type="scientific">Arundo donax</name>
    <name type="common">Giant reed</name>
    <name type="synonym">Donax arundinaceus</name>
    <dbReference type="NCBI Taxonomy" id="35708"/>
    <lineage>
        <taxon>Eukaryota</taxon>
        <taxon>Viridiplantae</taxon>
        <taxon>Streptophyta</taxon>
        <taxon>Embryophyta</taxon>
        <taxon>Tracheophyta</taxon>
        <taxon>Spermatophyta</taxon>
        <taxon>Magnoliopsida</taxon>
        <taxon>Liliopsida</taxon>
        <taxon>Poales</taxon>
        <taxon>Poaceae</taxon>
        <taxon>PACMAD clade</taxon>
        <taxon>Arundinoideae</taxon>
        <taxon>Arundineae</taxon>
        <taxon>Arundo</taxon>
    </lineage>
</organism>
<proteinExistence type="predicted"/>
<reference evidence="1" key="1">
    <citation type="submission" date="2014-09" db="EMBL/GenBank/DDBJ databases">
        <authorList>
            <person name="Magalhaes I.L.F."/>
            <person name="Oliveira U."/>
            <person name="Santos F.R."/>
            <person name="Vidigal T.H.D.A."/>
            <person name="Brescovit A.D."/>
            <person name="Santos A.J."/>
        </authorList>
    </citation>
    <scope>NUCLEOTIDE SEQUENCE</scope>
    <source>
        <tissue evidence="1">Shoot tissue taken approximately 20 cm above the soil surface</tissue>
    </source>
</reference>
<reference evidence="1" key="2">
    <citation type="journal article" date="2015" name="Data Brief">
        <title>Shoot transcriptome of the giant reed, Arundo donax.</title>
        <authorList>
            <person name="Barrero R.A."/>
            <person name="Guerrero F.D."/>
            <person name="Moolhuijzen P."/>
            <person name="Goolsby J.A."/>
            <person name="Tidwell J."/>
            <person name="Bellgard S.E."/>
            <person name="Bellgard M.I."/>
        </authorList>
    </citation>
    <scope>NUCLEOTIDE SEQUENCE</scope>
    <source>
        <tissue evidence="1">Shoot tissue taken approximately 20 cm above the soil surface</tissue>
    </source>
</reference>